<gene>
    <name evidence="1" type="ORF">CHS0354_034926</name>
</gene>
<evidence type="ECO:0000313" key="2">
    <source>
        <dbReference type="Proteomes" id="UP001195483"/>
    </source>
</evidence>
<reference evidence="1" key="1">
    <citation type="journal article" date="2021" name="Genome Biol. Evol.">
        <title>A High-Quality Reference Genome for a Parasitic Bivalve with Doubly Uniparental Inheritance (Bivalvia: Unionida).</title>
        <authorList>
            <person name="Smith C.H."/>
        </authorList>
    </citation>
    <scope>NUCLEOTIDE SEQUENCE</scope>
    <source>
        <strain evidence="1">CHS0354</strain>
    </source>
</reference>
<sequence>MYPPLNVRDVAHLTPDSAPREITGTCTAGNNHFNSSTISMTHIDKTAEALLRVLHYHDAGMERKVYGHLPTRTGFQIPVGRASRKHMNYRSAAGHMRADVDQTEAVYIHKQLAMLFESVGIIISPLYVPLDFVLVPIML</sequence>
<name>A0AAE0SDH4_9BIVA</name>
<dbReference type="Proteomes" id="UP001195483">
    <property type="component" value="Unassembled WGS sequence"/>
</dbReference>
<organism evidence="1 2">
    <name type="scientific">Potamilus streckersoni</name>
    <dbReference type="NCBI Taxonomy" id="2493646"/>
    <lineage>
        <taxon>Eukaryota</taxon>
        <taxon>Metazoa</taxon>
        <taxon>Spiralia</taxon>
        <taxon>Lophotrochozoa</taxon>
        <taxon>Mollusca</taxon>
        <taxon>Bivalvia</taxon>
        <taxon>Autobranchia</taxon>
        <taxon>Heteroconchia</taxon>
        <taxon>Palaeoheterodonta</taxon>
        <taxon>Unionida</taxon>
        <taxon>Unionoidea</taxon>
        <taxon>Unionidae</taxon>
        <taxon>Ambleminae</taxon>
        <taxon>Lampsilini</taxon>
        <taxon>Potamilus</taxon>
    </lineage>
</organism>
<keyword evidence="2" id="KW-1185">Reference proteome</keyword>
<reference evidence="1" key="2">
    <citation type="journal article" date="2021" name="Genome Biol. Evol.">
        <title>Developing a high-quality reference genome for a parasitic bivalve with doubly uniparental inheritance (Bivalvia: Unionida).</title>
        <authorList>
            <person name="Smith C.H."/>
        </authorList>
    </citation>
    <scope>NUCLEOTIDE SEQUENCE</scope>
    <source>
        <strain evidence="1">CHS0354</strain>
        <tissue evidence="1">Mantle</tissue>
    </source>
</reference>
<reference evidence="1" key="3">
    <citation type="submission" date="2023-05" db="EMBL/GenBank/DDBJ databases">
        <authorList>
            <person name="Smith C.H."/>
        </authorList>
    </citation>
    <scope>NUCLEOTIDE SEQUENCE</scope>
    <source>
        <strain evidence="1">CHS0354</strain>
        <tissue evidence="1">Mantle</tissue>
    </source>
</reference>
<evidence type="ECO:0000313" key="1">
    <source>
        <dbReference type="EMBL" id="KAK3589911.1"/>
    </source>
</evidence>
<comment type="caution">
    <text evidence="1">The sequence shown here is derived from an EMBL/GenBank/DDBJ whole genome shotgun (WGS) entry which is preliminary data.</text>
</comment>
<dbReference type="EMBL" id="JAEAOA010002053">
    <property type="protein sequence ID" value="KAK3589911.1"/>
    <property type="molecule type" value="Genomic_DNA"/>
</dbReference>
<accession>A0AAE0SDH4</accession>
<proteinExistence type="predicted"/>
<protein>
    <submittedName>
        <fullName evidence="1">Uncharacterized protein</fullName>
    </submittedName>
</protein>
<dbReference type="AlphaFoldDB" id="A0AAE0SDH4"/>